<evidence type="ECO:0000259" key="2">
    <source>
        <dbReference type="PROSITE" id="PS50004"/>
    </source>
</evidence>
<feature type="domain" description="C2" evidence="2">
    <location>
        <begin position="396"/>
        <end position="518"/>
    </location>
</feature>
<comment type="caution">
    <text evidence="3">The sequence shown here is derived from an EMBL/GenBank/DDBJ whole genome shotgun (WGS) entry which is preliminary data.</text>
</comment>
<evidence type="ECO:0000256" key="1">
    <source>
        <dbReference type="SAM" id="MobiDB-lite"/>
    </source>
</evidence>
<accession>A0A7J7JVP3</accession>
<protein>
    <recommendedName>
        <fullName evidence="2">C2 domain-containing protein</fullName>
    </recommendedName>
</protein>
<evidence type="ECO:0000313" key="3">
    <source>
        <dbReference type="EMBL" id="KAF6029925.1"/>
    </source>
</evidence>
<dbReference type="SMART" id="SM00239">
    <property type="entry name" value="C2"/>
    <property type="match status" value="2"/>
</dbReference>
<dbReference type="SUPFAM" id="SSF49562">
    <property type="entry name" value="C2 domain (Calcium/lipid-binding domain, CaLB)"/>
    <property type="match status" value="2"/>
</dbReference>
<dbReference type="InterPro" id="IPR035892">
    <property type="entry name" value="C2_domain_sf"/>
</dbReference>
<evidence type="ECO:0000313" key="4">
    <source>
        <dbReference type="Proteomes" id="UP000593567"/>
    </source>
</evidence>
<name>A0A7J7JVP3_BUGNE</name>
<sequence>MVVFTYTDGNDVIDRGMKGIHSIQQWIQEKLSTSKSSIATDSTARTAGLITTASVPEFSIPVTRKACRVVQTGLSQSFDDDMVLHTATKPKEPCRKVNSVPSVLSNMAMEMESLETYHEPGYQAAVSLPHLRMQTPYGFTYVTERPHTNRSESLLIGSINAESIKLFNEIRRKQQNNNDYYRRHSSRLARLPRNKQSESIPTKRSSYSSLFSSSLPSESSSSRIYLRRRSSLSSICTDDVFSEDDLIYLSREEAHKVAPLGEMKLSLLYNRQTNQLRVTVIKVENLMSDSTNIDCNPYVKVSLEPGKSQKQQSEVFRGKKNPQFETDFVFKNVTRDDLKKKSIRFKVCNKVGSAVSLYSKKHVMAEVMLSLNQLGLEFGEEVRLWKDLESVSDAQPLGYLNVTVSLDTKEKQLSVTVAEARNLNASSNPNSYVKVCVSQLGRSDVKKQTQVQKNSTSPNFDETFVFSISPSARDLETASICIKVMNKELIKGDSVIGEIILGDICDSNHESYNDSFWESLLMSPTKCLSQWLEISPGLS</sequence>
<feature type="compositionally biased region" description="Low complexity" evidence="1">
    <location>
        <begin position="204"/>
        <end position="217"/>
    </location>
</feature>
<dbReference type="AlphaFoldDB" id="A0A7J7JVP3"/>
<dbReference type="Pfam" id="PF00168">
    <property type="entry name" value="C2"/>
    <property type="match status" value="2"/>
</dbReference>
<dbReference type="InterPro" id="IPR000008">
    <property type="entry name" value="C2_dom"/>
</dbReference>
<dbReference type="PANTHER" id="PTHR10024">
    <property type="entry name" value="SYNAPTOTAGMIN"/>
    <property type="match status" value="1"/>
</dbReference>
<reference evidence="3" key="1">
    <citation type="submission" date="2020-06" db="EMBL/GenBank/DDBJ databases">
        <title>Draft genome of Bugula neritina, a colonial animal packing powerful symbionts and potential medicines.</title>
        <authorList>
            <person name="Rayko M."/>
        </authorList>
    </citation>
    <scope>NUCLEOTIDE SEQUENCE [LARGE SCALE GENOMIC DNA]</scope>
    <source>
        <strain evidence="3">Kwan_BN1</strain>
    </source>
</reference>
<feature type="compositionally biased region" description="Basic residues" evidence="1">
    <location>
        <begin position="183"/>
        <end position="193"/>
    </location>
</feature>
<dbReference type="Gene3D" id="2.60.40.150">
    <property type="entry name" value="C2 domain"/>
    <property type="match status" value="2"/>
</dbReference>
<organism evidence="3 4">
    <name type="scientific">Bugula neritina</name>
    <name type="common">Brown bryozoan</name>
    <name type="synonym">Sertularia neritina</name>
    <dbReference type="NCBI Taxonomy" id="10212"/>
    <lineage>
        <taxon>Eukaryota</taxon>
        <taxon>Metazoa</taxon>
        <taxon>Spiralia</taxon>
        <taxon>Lophotrochozoa</taxon>
        <taxon>Bryozoa</taxon>
        <taxon>Gymnolaemata</taxon>
        <taxon>Cheilostomatida</taxon>
        <taxon>Flustrina</taxon>
        <taxon>Buguloidea</taxon>
        <taxon>Bugulidae</taxon>
        <taxon>Bugula</taxon>
    </lineage>
</organism>
<dbReference type="PROSITE" id="PS50004">
    <property type="entry name" value="C2"/>
    <property type="match status" value="2"/>
</dbReference>
<gene>
    <name evidence="3" type="ORF">EB796_011755</name>
</gene>
<dbReference type="EMBL" id="VXIV02001775">
    <property type="protein sequence ID" value="KAF6029925.1"/>
    <property type="molecule type" value="Genomic_DNA"/>
</dbReference>
<keyword evidence="4" id="KW-1185">Reference proteome</keyword>
<dbReference type="Proteomes" id="UP000593567">
    <property type="component" value="Unassembled WGS sequence"/>
</dbReference>
<feature type="domain" description="C2" evidence="2">
    <location>
        <begin position="259"/>
        <end position="386"/>
    </location>
</feature>
<feature type="region of interest" description="Disordered" evidence="1">
    <location>
        <begin position="177"/>
        <end position="217"/>
    </location>
</feature>
<dbReference type="OrthoDB" id="9947256at2759"/>
<proteinExistence type="predicted"/>